<proteinExistence type="predicted"/>
<feature type="region of interest" description="Disordered" evidence="1">
    <location>
        <begin position="31"/>
        <end position="78"/>
    </location>
</feature>
<evidence type="ECO:0000313" key="5">
    <source>
        <dbReference type="Proteomes" id="UP000460718"/>
    </source>
</evidence>
<dbReference type="AlphaFoldDB" id="A0A6A3DPM6"/>
<evidence type="ECO:0000313" key="3">
    <source>
        <dbReference type="EMBL" id="KAE8972577.1"/>
    </source>
</evidence>
<name>A0A6A3DPM6_9STRA</name>
<comment type="caution">
    <text evidence="2">The sequence shown here is derived from an EMBL/GenBank/DDBJ whole genome shotgun (WGS) entry which is preliminary data.</text>
</comment>
<evidence type="ECO:0000256" key="1">
    <source>
        <dbReference type="SAM" id="MobiDB-lite"/>
    </source>
</evidence>
<reference evidence="2 4" key="1">
    <citation type="submission" date="2018-08" db="EMBL/GenBank/DDBJ databases">
        <title>Genomic investigation of the strawberry pathogen Phytophthora fragariae indicates pathogenicity is determined by transcriptional variation in three key races.</title>
        <authorList>
            <person name="Adams T.M."/>
            <person name="Armitage A.D."/>
            <person name="Sobczyk M.K."/>
            <person name="Bates H.J."/>
            <person name="Dunwell J.M."/>
            <person name="Nellist C.F."/>
            <person name="Harrison R.J."/>
        </authorList>
    </citation>
    <scope>NUCLEOTIDE SEQUENCE [LARGE SCALE GENOMIC DNA]</scope>
    <source>
        <strain evidence="2 4">NOV-9</strain>
        <strain evidence="3 5">SCRP245</strain>
    </source>
</reference>
<evidence type="ECO:0000313" key="2">
    <source>
        <dbReference type="EMBL" id="KAE8922046.1"/>
    </source>
</evidence>
<gene>
    <name evidence="2" type="ORF">PF009_g27681</name>
    <name evidence="3" type="ORF">PF011_g25585</name>
</gene>
<evidence type="ECO:0000313" key="4">
    <source>
        <dbReference type="Proteomes" id="UP000429523"/>
    </source>
</evidence>
<feature type="compositionally biased region" description="Polar residues" evidence="1">
    <location>
        <begin position="126"/>
        <end position="136"/>
    </location>
</feature>
<protein>
    <submittedName>
        <fullName evidence="2">Uncharacterized protein</fullName>
    </submittedName>
</protein>
<dbReference type="EMBL" id="QXFW01003165">
    <property type="protein sequence ID" value="KAE8972577.1"/>
    <property type="molecule type" value="Genomic_DNA"/>
</dbReference>
<dbReference type="Proteomes" id="UP000429523">
    <property type="component" value="Unassembled WGS sequence"/>
</dbReference>
<accession>A0A6A3DPM6</accession>
<organism evidence="2 4">
    <name type="scientific">Phytophthora fragariae</name>
    <dbReference type="NCBI Taxonomy" id="53985"/>
    <lineage>
        <taxon>Eukaryota</taxon>
        <taxon>Sar</taxon>
        <taxon>Stramenopiles</taxon>
        <taxon>Oomycota</taxon>
        <taxon>Peronosporomycetes</taxon>
        <taxon>Peronosporales</taxon>
        <taxon>Peronosporaceae</taxon>
        <taxon>Phytophthora</taxon>
    </lineage>
</organism>
<dbReference type="Proteomes" id="UP000460718">
    <property type="component" value="Unassembled WGS sequence"/>
</dbReference>
<feature type="region of interest" description="Disordered" evidence="1">
    <location>
        <begin position="124"/>
        <end position="153"/>
    </location>
</feature>
<dbReference type="EMBL" id="QXGF01003234">
    <property type="protein sequence ID" value="KAE8922046.1"/>
    <property type="molecule type" value="Genomic_DNA"/>
</dbReference>
<sequence length="429" mass="45078">MDARGGAQPCEAPRKIYALGLGGEDVQADAEAQGAVRKAVEGPGAEKLPSVGVRESRSRPRVGCLTETPKKIPQPPTEFPAIRSEALTSDFADGGLTSACNLVELEQCVVAVAQVPSIRSLEDAVSENQSSDSAQGRDSVFISPKTPSGGNARLEGCAEGARSCEVPRKSYAFGLGGKVAQETGVAHGAVREAVGGLGAEKSPPVRVQQTRILDRPTETTEETSRILTKHSAVELATLISGSADAGSTEGRSLVDTEQCVVAVAQDPPIRSVEDPVSENQSPDSVQGQDSCLILPESPSGHNGRLEGCAEGARSCEVPRKSYAFGLGGKVAQETGVAHGAVREAVGGLGAEKSPPVRVLQTTILDRPTGTSEETSRIHSEEDIRELRDLVETHRDLLIEKGKMLPPWPMTRTGSTLTMRCFLKTTGIVC</sequence>